<dbReference type="AlphaFoldDB" id="D1NWN3"/>
<evidence type="ECO:0000313" key="2">
    <source>
        <dbReference type="Proteomes" id="UP000003656"/>
    </source>
</evidence>
<dbReference type="EMBL" id="ABXB03000005">
    <property type="protein sequence ID" value="EFA22192.1"/>
    <property type="molecule type" value="Genomic_DNA"/>
</dbReference>
<accession>D1NWN3</accession>
<sequence>MVIDHVRSWVFKYTINRYPAKWFNTLYDRVVAWVLQSCVYAAFTKRMESLQEHEARQDLPKA</sequence>
<proteinExistence type="predicted"/>
<dbReference type="STRING" id="561180.BIFGAL_04287"/>
<evidence type="ECO:0000313" key="1">
    <source>
        <dbReference type="EMBL" id="EFA22192.1"/>
    </source>
</evidence>
<comment type="caution">
    <text evidence="1">The sequence shown here is derived from an EMBL/GenBank/DDBJ whole genome shotgun (WGS) entry which is preliminary data.</text>
</comment>
<dbReference type="Proteomes" id="UP000003656">
    <property type="component" value="Unassembled WGS sequence"/>
</dbReference>
<protein>
    <submittedName>
        <fullName evidence="1">Uncharacterized protein</fullName>
    </submittedName>
</protein>
<gene>
    <name evidence="1" type="ORF">BIFGAL_04287</name>
</gene>
<name>D1NWN3_9BIFI</name>
<organism evidence="1 2">
    <name type="scientific">Bifidobacterium gallicum DSM 20093 = LMG 11596</name>
    <dbReference type="NCBI Taxonomy" id="561180"/>
    <lineage>
        <taxon>Bacteria</taxon>
        <taxon>Bacillati</taxon>
        <taxon>Actinomycetota</taxon>
        <taxon>Actinomycetes</taxon>
        <taxon>Bifidobacteriales</taxon>
        <taxon>Bifidobacteriaceae</taxon>
        <taxon>Bifidobacterium</taxon>
    </lineage>
</organism>
<reference evidence="1 2" key="1">
    <citation type="submission" date="2009-11" db="EMBL/GenBank/DDBJ databases">
        <authorList>
            <person name="Weinstock G."/>
            <person name="Sodergren E."/>
            <person name="Clifton S."/>
            <person name="Fulton L."/>
            <person name="Fulton B."/>
            <person name="Courtney L."/>
            <person name="Fronick C."/>
            <person name="Harrison M."/>
            <person name="Strong C."/>
            <person name="Farmer C."/>
            <person name="Delahaunty K."/>
            <person name="Markovic C."/>
            <person name="Hall O."/>
            <person name="Minx P."/>
            <person name="Tomlinson C."/>
            <person name="Mitreva M."/>
            <person name="Nelson J."/>
            <person name="Hou S."/>
            <person name="Wollam A."/>
            <person name="Pepin K.H."/>
            <person name="Johnson M."/>
            <person name="Bhonagiri V."/>
            <person name="Nash W.E."/>
            <person name="Warren W."/>
            <person name="Chinwalla A."/>
            <person name="Mardis E.R."/>
            <person name="Wilson R.K."/>
        </authorList>
    </citation>
    <scope>NUCLEOTIDE SEQUENCE [LARGE SCALE GENOMIC DNA]</scope>
    <source>
        <strain evidence="1 2">DSM 20093</strain>
    </source>
</reference>